<evidence type="ECO:0000313" key="4">
    <source>
        <dbReference type="EMBL" id="MBO8197193.1"/>
    </source>
</evidence>
<dbReference type="PANTHER" id="PTHR33393:SF13">
    <property type="entry name" value="PGA BIOSYNTHESIS PROTEIN CAPA"/>
    <property type="match status" value="1"/>
</dbReference>
<feature type="region of interest" description="Disordered" evidence="2">
    <location>
        <begin position="313"/>
        <end position="343"/>
    </location>
</feature>
<comment type="similarity">
    <text evidence="1">Belongs to the CapA family.</text>
</comment>
<dbReference type="InterPro" id="IPR052169">
    <property type="entry name" value="CW_Biosynth-Accessory"/>
</dbReference>
<evidence type="ECO:0000313" key="5">
    <source>
        <dbReference type="Proteomes" id="UP000721954"/>
    </source>
</evidence>
<dbReference type="CDD" id="cd07381">
    <property type="entry name" value="MPP_CapA"/>
    <property type="match status" value="1"/>
</dbReference>
<organism evidence="4 5">
    <name type="scientific">Streptomyces smyrnaeus</name>
    <dbReference type="NCBI Taxonomy" id="1387713"/>
    <lineage>
        <taxon>Bacteria</taxon>
        <taxon>Bacillati</taxon>
        <taxon>Actinomycetota</taxon>
        <taxon>Actinomycetes</taxon>
        <taxon>Kitasatosporales</taxon>
        <taxon>Streptomycetaceae</taxon>
        <taxon>Streptomyces</taxon>
    </lineage>
</organism>
<comment type="caution">
    <text evidence="4">The sequence shown here is derived from an EMBL/GenBank/DDBJ whole genome shotgun (WGS) entry which is preliminary data.</text>
</comment>
<dbReference type="Pfam" id="PF09587">
    <property type="entry name" value="PGA_cap"/>
    <property type="match status" value="1"/>
</dbReference>
<accession>A0ABS3XP55</accession>
<dbReference type="Gene3D" id="3.60.21.10">
    <property type="match status" value="1"/>
</dbReference>
<evidence type="ECO:0000256" key="1">
    <source>
        <dbReference type="ARBA" id="ARBA00005662"/>
    </source>
</evidence>
<evidence type="ECO:0000259" key="3">
    <source>
        <dbReference type="SMART" id="SM00854"/>
    </source>
</evidence>
<dbReference type="SMART" id="SM00854">
    <property type="entry name" value="PGA_cap"/>
    <property type="match status" value="1"/>
</dbReference>
<name>A0ABS3XP55_9ACTN</name>
<feature type="region of interest" description="Disordered" evidence="2">
    <location>
        <begin position="1"/>
        <end position="41"/>
    </location>
</feature>
<gene>
    <name evidence="4" type="ORF">JW613_02520</name>
</gene>
<keyword evidence="5" id="KW-1185">Reference proteome</keyword>
<evidence type="ECO:0000256" key="2">
    <source>
        <dbReference type="SAM" id="MobiDB-lite"/>
    </source>
</evidence>
<sequence>MLGGVAGCGEAGSGSGSGRDGGRSGQGDGQQAAQARGERAEQARRGFSLFATGDLLVHDSIIRQARADAGGSGYDFGRMIAAAEPLAKKADVAICHMETIYGPDGGPFTGYPLFQTPPQLARSVKDAGYDSCSTGSNHTLDDSADGVGRTLKAMDAVGLKHVGSARSARERSRPAMLRAGDAKVAQLSYTYGTNGISIPENKPWLVNLIEPERIIRDARAARRAGADVVVASLHWGTEWQEDPDELQRSVAKKLTASRSHGRRDIDLILGTHAHVPQAYEKINGTWVVYGMGDQIAGKMNDPRGSMGTAARFRFVPPKADGNEKDSKNSRNDKAGAASGRGAGAWRVDKARFTPFMMKTSPRHTLINLASKASRSAGDPAQDEAYESIRKVVFSRGAKEDGLRMAP</sequence>
<dbReference type="Proteomes" id="UP000721954">
    <property type="component" value="Unassembled WGS sequence"/>
</dbReference>
<feature type="domain" description="Capsule synthesis protein CapA" evidence="3">
    <location>
        <begin position="48"/>
        <end position="298"/>
    </location>
</feature>
<dbReference type="EMBL" id="JAFFZM010000001">
    <property type="protein sequence ID" value="MBO8197193.1"/>
    <property type="molecule type" value="Genomic_DNA"/>
</dbReference>
<feature type="compositionally biased region" description="Basic and acidic residues" evidence="2">
    <location>
        <begin position="320"/>
        <end position="333"/>
    </location>
</feature>
<dbReference type="InterPro" id="IPR019079">
    <property type="entry name" value="Capsule_synth_CapA"/>
</dbReference>
<dbReference type="InterPro" id="IPR029052">
    <property type="entry name" value="Metallo-depent_PP-like"/>
</dbReference>
<dbReference type="PANTHER" id="PTHR33393">
    <property type="entry name" value="POLYGLUTAMINE SYNTHESIS ACCESSORY PROTEIN RV0574C-RELATED"/>
    <property type="match status" value="1"/>
</dbReference>
<protein>
    <submittedName>
        <fullName evidence="4">CapA family protein</fullName>
    </submittedName>
</protein>
<proteinExistence type="inferred from homology"/>
<feature type="compositionally biased region" description="Gly residues" evidence="2">
    <location>
        <begin position="1"/>
        <end position="28"/>
    </location>
</feature>
<dbReference type="SUPFAM" id="SSF56300">
    <property type="entry name" value="Metallo-dependent phosphatases"/>
    <property type="match status" value="1"/>
</dbReference>
<reference evidence="4 5" key="1">
    <citation type="submission" date="2021-02" db="EMBL/GenBank/DDBJ databases">
        <title>Streptomyces spirodelae sp. nov., isolated from duckweed.</title>
        <authorList>
            <person name="Saimee Y."/>
            <person name="Duangmal K."/>
        </authorList>
    </citation>
    <scope>NUCLEOTIDE SEQUENCE [LARGE SCALE GENOMIC DNA]</scope>
    <source>
        <strain evidence="4 5">DSM 42105</strain>
    </source>
</reference>